<dbReference type="InterPro" id="IPR029035">
    <property type="entry name" value="DHS-like_NAD/FAD-binding_dom"/>
</dbReference>
<dbReference type="SUPFAM" id="SSF52518">
    <property type="entry name" value="Thiamin diphosphate-binding fold (THDP-binding)"/>
    <property type="match status" value="1"/>
</dbReference>
<dbReference type="OrthoDB" id="9785953at2"/>
<dbReference type="PANTHER" id="PTHR42981:SF2">
    <property type="entry name" value="PYRUVATE DEHYDROGENASE [UBIQUINONE]"/>
    <property type="match status" value="1"/>
</dbReference>
<dbReference type="SUPFAM" id="SSF52467">
    <property type="entry name" value="DHS-like NAD/FAD-binding domain"/>
    <property type="match status" value="1"/>
</dbReference>
<gene>
    <name evidence="1" type="ORF">E1N52_32110</name>
</gene>
<organism evidence="1 2">
    <name type="scientific">Paraburkholderia guartelaensis</name>
    <dbReference type="NCBI Taxonomy" id="2546446"/>
    <lineage>
        <taxon>Bacteria</taxon>
        <taxon>Pseudomonadati</taxon>
        <taxon>Pseudomonadota</taxon>
        <taxon>Betaproteobacteria</taxon>
        <taxon>Burkholderiales</taxon>
        <taxon>Burkholderiaceae</taxon>
        <taxon>Paraburkholderia</taxon>
    </lineage>
</organism>
<dbReference type="RefSeq" id="WP_133187454.1">
    <property type="nucleotide sequence ID" value="NZ_SMOD01000033.1"/>
</dbReference>
<comment type="caution">
    <text evidence="1">The sequence shown here is derived from an EMBL/GenBank/DDBJ whole genome shotgun (WGS) entry which is preliminary data.</text>
</comment>
<dbReference type="Gene3D" id="3.40.50.1220">
    <property type="entry name" value="TPP-binding domain"/>
    <property type="match status" value="1"/>
</dbReference>
<evidence type="ECO:0008006" key="3">
    <source>
        <dbReference type="Google" id="ProtNLM"/>
    </source>
</evidence>
<dbReference type="PANTHER" id="PTHR42981">
    <property type="entry name" value="PYRUVATE DEHYDROGENASE [UBIQUINONE]"/>
    <property type="match status" value="1"/>
</dbReference>
<dbReference type="InterPro" id="IPR047211">
    <property type="entry name" value="POXB-like"/>
</dbReference>
<dbReference type="EMBL" id="SMOD01000033">
    <property type="protein sequence ID" value="TDG04012.1"/>
    <property type="molecule type" value="Genomic_DNA"/>
</dbReference>
<proteinExistence type="predicted"/>
<dbReference type="InterPro" id="IPR029061">
    <property type="entry name" value="THDP-binding"/>
</dbReference>
<accession>A0A4R5L8B8</accession>
<evidence type="ECO:0000313" key="1">
    <source>
        <dbReference type="EMBL" id="TDG04012.1"/>
    </source>
</evidence>
<reference evidence="1 2" key="1">
    <citation type="submission" date="2019-03" db="EMBL/GenBank/DDBJ databases">
        <title>Paraburkholderia sp. isolated from native Mimosa gymnas in Guartela State Park, Brazil.</title>
        <authorList>
            <person name="Paulitsch F."/>
            <person name="Hungria M."/>
            <person name="Delamuta J.R.M."/>
            <person name="Ribeiro R.A."/>
            <person name="Dall'Agnol R."/>
            <person name="Silva J.S.B."/>
        </authorList>
    </citation>
    <scope>NUCLEOTIDE SEQUENCE [LARGE SCALE GENOMIC DNA]</scope>
    <source>
        <strain evidence="1 2">CNPSo 3008</strain>
    </source>
</reference>
<dbReference type="AlphaFoldDB" id="A0A4R5L8B8"/>
<dbReference type="Proteomes" id="UP000295606">
    <property type="component" value="Unassembled WGS sequence"/>
</dbReference>
<evidence type="ECO:0000313" key="2">
    <source>
        <dbReference type="Proteomes" id="UP000295606"/>
    </source>
</evidence>
<protein>
    <recommendedName>
        <fullName evidence="3">Thiamine pyrophosphate enzyme N-terminal TPP-binding domain-containing protein</fullName>
    </recommendedName>
</protein>
<name>A0A4R5L8B8_9BURK</name>
<sequence length="168" mass="18308">MTRTASDYMVDALVKVGVKRVYGVVVSSPDQLPQILNRAMRAANGRKGVATVVVPGNVALAPLTIPAPNWIAIAPVIQPALCEVTELASMLNESSRVTLLCGAGCKNSHTEVIELARMLKAANRARIAVEGVHRIRQPVRCENDRVPRIHFRLPGRYSSISRKNPPIR</sequence>